<evidence type="ECO:0000313" key="5">
    <source>
        <dbReference type="EMBL" id="ENV38178.1"/>
    </source>
</evidence>
<dbReference type="PATRIC" id="fig|1191460.12.peg.929"/>
<reference evidence="5 6" key="1">
    <citation type="submission" date="2013-02" db="EMBL/GenBank/DDBJ databases">
        <title>The Genome Sequence of Acinetobacter venetianus CIP 110063.</title>
        <authorList>
            <consortium name="The Broad Institute Genome Sequencing Platform"/>
            <consortium name="The Broad Institute Genome Sequencing Center for Infectious Disease"/>
            <person name="Cerqueira G."/>
            <person name="Feldgarden M."/>
            <person name="Courvalin P."/>
            <person name="Perichon B."/>
            <person name="Grillot-Courvalin C."/>
            <person name="Clermont D."/>
            <person name="Rocha E."/>
            <person name="Yoon E.-J."/>
            <person name="Nemec A."/>
            <person name="Walker B."/>
            <person name="Young S.K."/>
            <person name="Zeng Q."/>
            <person name="Gargeya S."/>
            <person name="Fitzgerald M."/>
            <person name="Haas B."/>
            <person name="Abouelleil A."/>
            <person name="Alvarado L."/>
            <person name="Arachchi H.M."/>
            <person name="Berlin A.M."/>
            <person name="Chapman S.B."/>
            <person name="Dewar J."/>
            <person name="Goldberg J."/>
            <person name="Griggs A."/>
            <person name="Gujja S."/>
            <person name="Hansen M."/>
            <person name="Howarth C."/>
            <person name="Imamovic A."/>
            <person name="Larimer J."/>
            <person name="McCowan C."/>
            <person name="Murphy C."/>
            <person name="Neiman D."/>
            <person name="Pearson M."/>
            <person name="Priest M."/>
            <person name="Roberts A."/>
            <person name="Saif S."/>
            <person name="Shea T."/>
            <person name="Sisk P."/>
            <person name="Sykes S."/>
            <person name="Wortman J."/>
            <person name="Nusbaum C."/>
            <person name="Birren B."/>
        </authorList>
    </citation>
    <scope>NUCLEOTIDE SEQUENCE [LARGE SCALE GENOMIC DNA]</scope>
    <source>
        <strain evidence="6">ATCC 31012 / DSM 23050 / BCRC 14357 / CCUG 45561 / CIP 110063 / KCTC 2702 / LMG 19082 / RAG-1</strain>
    </source>
</reference>
<dbReference type="PANTHER" id="PTHR13096:SF8">
    <property type="entry name" value="RIBOSOMAL OXYGENASE 1"/>
    <property type="match status" value="1"/>
</dbReference>
<gene>
    <name evidence="5" type="ORF">F959_00942</name>
</gene>
<dbReference type="Gene3D" id="2.60.120.650">
    <property type="entry name" value="Cupin"/>
    <property type="match status" value="1"/>
</dbReference>
<comment type="caution">
    <text evidence="5">The sequence shown here is derived from an EMBL/GenBank/DDBJ whole genome shotgun (WGS) entry which is preliminary data.</text>
</comment>
<dbReference type="SMART" id="SM00558">
    <property type="entry name" value="JmjC"/>
    <property type="match status" value="1"/>
</dbReference>
<dbReference type="RefSeq" id="WP_004877985.1">
    <property type="nucleotide sequence ID" value="NZ_AKIQ01000046.1"/>
</dbReference>
<dbReference type="SUPFAM" id="SSF51197">
    <property type="entry name" value="Clavaminate synthase-like"/>
    <property type="match status" value="1"/>
</dbReference>
<dbReference type="InterPro" id="IPR039994">
    <property type="entry name" value="NO66-like"/>
</dbReference>
<organism evidence="5 6">
    <name type="scientific">Acinetobacter venetianus (strain ATCC 31012 / DSM 23050 / BCRC 14357 / CCUG 45561 / CIP 110063 / KCTC 2702 / LMG 19082 / RAG-1)</name>
    <dbReference type="NCBI Taxonomy" id="1191460"/>
    <lineage>
        <taxon>Bacteria</taxon>
        <taxon>Pseudomonadati</taxon>
        <taxon>Pseudomonadota</taxon>
        <taxon>Gammaproteobacteria</taxon>
        <taxon>Moraxellales</taxon>
        <taxon>Moraxellaceae</taxon>
        <taxon>Acinetobacter</taxon>
    </lineage>
</organism>
<proteinExistence type="predicted"/>
<evidence type="ECO:0000256" key="2">
    <source>
        <dbReference type="ARBA" id="ARBA00022723"/>
    </source>
</evidence>
<evidence type="ECO:0000256" key="1">
    <source>
        <dbReference type="ARBA" id="ARBA00001954"/>
    </source>
</evidence>
<dbReference type="InterPro" id="IPR003347">
    <property type="entry name" value="JmjC_dom"/>
</dbReference>
<dbReference type="GO" id="GO:0046872">
    <property type="term" value="F:metal ion binding"/>
    <property type="evidence" value="ECO:0007669"/>
    <property type="project" value="UniProtKB-KW"/>
</dbReference>
<dbReference type="OrthoDB" id="479699at2"/>
<dbReference type="GeneID" id="58193842"/>
<keyword evidence="6" id="KW-1185">Reference proteome</keyword>
<dbReference type="PROSITE" id="PS51184">
    <property type="entry name" value="JMJC"/>
    <property type="match status" value="1"/>
</dbReference>
<keyword evidence="3" id="KW-0408">Iron</keyword>
<accession>N9A2B1</accession>
<name>N9A2B1_ACIVR</name>
<evidence type="ECO:0000256" key="3">
    <source>
        <dbReference type="ARBA" id="ARBA00023004"/>
    </source>
</evidence>
<dbReference type="HOGENOM" id="CLU_060700_1_0_6"/>
<comment type="cofactor">
    <cofactor evidence="1">
        <name>Fe(2+)</name>
        <dbReference type="ChEBI" id="CHEBI:29033"/>
    </cofactor>
</comment>
<dbReference type="AlphaFoldDB" id="N9A2B1"/>
<dbReference type="eggNOG" id="COG2850">
    <property type="taxonomic scope" value="Bacteria"/>
</dbReference>
<evidence type="ECO:0000313" key="6">
    <source>
        <dbReference type="Proteomes" id="UP000018445"/>
    </source>
</evidence>
<dbReference type="EMBL" id="APPO01000008">
    <property type="protein sequence ID" value="ENV38178.1"/>
    <property type="molecule type" value="Genomic_DNA"/>
</dbReference>
<dbReference type="PANTHER" id="PTHR13096">
    <property type="entry name" value="MINA53 MYC INDUCED NUCLEAR ANTIGEN"/>
    <property type="match status" value="1"/>
</dbReference>
<dbReference type="Pfam" id="PF08007">
    <property type="entry name" value="JmjC_2"/>
    <property type="match status" value="1"/>
</dbReference>
<sequence length="380" mass="43900">MNFLTLSRDLFFSQYFEKNFYFEKNVFNANGLTWDDVDEMLFSWNINDGTIHLFKDGKIDPTSYTEDFYDVGMYRKRIIKDSFNDLMLNGATLVLNRIDTKSTKINKITKAISHFVKEKAVANGYIAFGGNGTFAKHWDTHDVFAIQLIGRKRWKLFAPTFPLPLQNQTSKDRKHECPNTPIFDEILEVGDILYIPRGWWHEALPIEQEETFHIAVGVHTAHITDYLTWCSGNVFVNNVNFRKSFTTQPIDKFTETDVLDVLNSIDNINKFKTAQVEQDKVISPFILSNISNKVKKTKNKKNGILLLNTSYSISNSNNDLLINGIKIKIDAKSKIIFDLIEENLLTKDELIKLTCENYIEEGKLKDFIESLIFNDVICEI</sequence>
<feature type="domain" description="JmjC" evidence="4">
    <location>
        <begin position="60"/>
        <end position="235"/>
    </location>
</feature>
<dbReference type="Proteomes" id="UP000018445">
    <property type="component" value="Unassembled WGS sequence"/>
</dbReference>
<evidence type="ECO:0000259" key="4">
    <source>
        <dbReference type="PROSITE" id="PS51184"/>
    </source>
</evidence>
<protein>
    <recommendedName>
        <fullName evidence="4">JmjC domain-containing protein</fullName>
    </recommendedName>
</protein>
<keyword evidence="2" id="KW-0479">Metal-binding</keyword>